<dbReference type="EMBL" id="RCZG01000014">
    <property type="protein sequence ID" value="TPG29915.1"/>
    <property type="molecule type" value="Genomic_DNA"/>
</dbReference>
<feature type="domain" description="HTH marR-type" evidence="1">
    <location>
        <begin position="11"/>
        <end position="155"/>
    </location>
</feature>
<dbReference type="SMART" id="SM00347">
    <property type="entry name" value="HTH_MARR"/>
    <property type="match status" value="1"/>
</dbReference>
<protein>
    <submittedName>
        <fullName evidence="2">MarR family transcriptional regulator</fullName>
    </submittedName>
</protein>
<accession>A0A502DWN8</accession>
<comment type="caution">
    <text evidence="2">The sequence shown here is derived from an EMBL/GenBank/DDBJ whole genome shotgun (WGS) entry which is preliminary data.</text>
</comment>
<dbReference type="PANTHER" id="PTHR33164">
    <property type="entry name" value="TRANSCRIPTIONAL REGULATOR, MARR FAMILY"/>
    <property type="match status" value="1"/>
</dbReference>
<dbReference type="PANTHER" id="PTHR33164:SF106">
    <property type="entry name" value="TRANSCRIPTIONAL REGULATORY PROTEIN"/>
    <property type="match status" value="1"/>
</dbReference>
<dbReference type="InterPro" id="IPR000835">
    <property type="entry name" value="HTH_MarR-typ"/>
</dbReference>
<keyword evidence="3" id="KW-1185">Reference proteome</keyword>
<evidence type="ECO:0000313" key="3">
    <source>
        <dbReference type="Proteomes" id="UP000320095"/>
    </source>
</evidence>
<dbReference type="InterPro" id="IPR036388">
    <property type="entry name" value="WH-like_DNA-bd_sf"/>
</dbReference>
<gene>
    <name evidence="2" type="ORF">EAH80_25505</name>
</gene>
<dbReference type="AlphaFoldDB" id="A0A502DWN8"/>
<evidence type="ECO:0000313" key="2">
    <source>
        <dbReference type="EMBL" id="TPG29915.1"/>
    </source>
</evidence>
<dbReference type="Gene3D" id="1.10.10.10">
    <property type="entry name" value="Winged helix-like DNA-binding domain superfamily/Winged helix DNA-binding domain"/>
    <property type="match status" value="1"/>
</dbReference>
<dbReference type="Pfam" id="PF12802">
    <property type="entry name" value="MarR_2"/>
    <property type="match status" value="1"/>
</dbReference>
<dbReference type="PROSITE" id="PS50995">
    <property type="entry name" value="HTH_MARR_2"/>
    <property type="match status" value="1"/>
</dbReference>
<sequence length="170" mass="18807">MRSATEHAVDRLALEQLIGADIRELTSESDSISRAFAEQNKVSANEFRALLFVMISETRGVRMTAGDLRKQMGLSGAAITYLVERMVDVGHLRREADPADRRKVILRYGDRGMDLAREFFTGLARHHHGAMADLPSSDLEAAHRTFAAMVGAMREFRSDMASPATTPSDV</sequence>
<proteinExistence type="predicted"/>
<dbReference type="SUPFAM" id="SSF46785">
    <property type="entry name" value="Winged helix' DNA-binding domain"/>
    <property type="match status" value="1"/>
</dbReference>
<reference evidence="2 3" key="1">
    <citation type="journal article" date="2019" name="Environ. Microbiol.">
        <title>Species interactions and distinct microbial communities in high Arctic permafrost affected cryosols are associated with the CH4 and CO2 gas fluxes.</title>
        <authorList>
            <person name="Altshuler I."/>
            <person name="Hamel J."/>
            <person name="Turney S."/>
            <person name="Magnuson E."/>
            <person name="Levesque R."/>
            <person name="Greer C."/>
            <person name="Whyte L.G."/>
        </authorList>
    </citation>
    <scope>NUCLEOTIDE SEQUENCE [LARGE SCALE GENOMIC DNA]</scope>
    <source>
        <strain evidence="2 3">S5.20</strain>
    </source>
</reference>
<evidence type="ECO:0000259" key="1">
    <source>
        <dbReference type="PROSITE" id="PS50995"/>
    </source>
</evidence>
<dbReference type="GO" id="GO:0006950">
    <property type="term" value="P:response to stress"/>
    <property type="evidence" value="ECO:0007669"/>
    <property type="project" value="TreeGrafter"/>
</dbReference>
<organism evidence="2 3">
    <name type="scientific">Mycolicibacterium hodleri</name>
    <dbReference type="NCBI Taxonomy" id="49897"/>
    <lineage>
        <taxon>Bacteria</taxon>
        <taxon>Bacillati</taxon>
        <taxon>Actinomycetota</taxon>
        <taxon>Actinomycetes</taxon>
        <taxon>Mycobacteriales</taxon>
        <taxon>Mycobacteriaceae</taxon>
        <taxon>Mycolicibacterium</taxon>
    </lineage>
</organism>
<dbReference type="InterPro" id="IPR036390">
    <property type="entry name" value="WH_DNA-bd_sf"/>
</dbReference>
<dbReference type="GO" id="GO:0003700">
    <property type="term" value="F:DNA-binding transcription factor activity"/>
    <property type="evidence" value="ECO:0007669"/>
    <property type="project" value="InterPro"/>
</dbReference>
<dbReference type="InterPro" id="IPR039422">
    <property type="entry name" value="MarR/SlyA-like"/>
</dbReference>
<dbReference type="OrthoDB" id="162531at2"/>
<name>A0A502DWN8_9MYCO</name>
<dbReference type="Proteomes" id="UP000320095">
    <property type="component" value="Unassembled WGS sequence"/>
</dbReference>